<evidence type="ECO:0008006" key="4">
    <source>
        <dbReference type="Google" id="ProtNLM"/>
    </source>
</evidence>
<proteinExistence type="predicted"/>
<dbReference type="RefSeq" id="WP_010855462.1">
    <property type="nucleotide sequence ID" value="NZ_AQHR01000088.1"/>
</dbReference>
<dbReference type="SUPFAM" id="SSF143011">
    <property type="entry name" value="RelE-like"/>
    <property type="match status" value="1"/>
</dbReference>
<gene>
    <name evidence="2" type="ORF">ADIS_3329</name>
</gene>
<dbReference type="Pfam" id="PF05016">
    <property type="entry name" value="ParE_toxin"/>
    <property type="match status" value="1"/>
</dbReference>
<evidence type="ECO:0000313" key="2">
    <source>
        <dbReference type="EMBL" id="EON76201.1"/>
    </source>
</evidence>
<reference evidence="2 3" key="1">
    <citation type="submission" date="2013-02" db="EMBL/GenBank/DDBJ databases">
        <title>A novel strain isolated from Lonar lake, Maharashtra, India.</title>
        <authorList>
            <person name="Singh A."/>
        </authorList>
    </citation>
    <scope>NUCLEOTIDE SEQUENCE [LARGE SCALE GENOMIC DNA]</scope>
    <source>
        <strain evidence="2 3">AK24</strain>
    </source>
</reference>
<dbReference type="Gene3D" id="3.30.2310.20">
    <property type="entry name" value="RelE-like"/>
    <property type="match status" value="1"/>
</dbReference>
<dbReference type="EMBL" id="AQHR01000088">
    <property type="protein sequence ID" value="EON76201.1"/>
    <property type="molecule type" value="Genomic_DNA"/>
</dbReference>
<dbReference type="InterPro" id="IPR035093">
    <property type="entry name" value="RelE/ParE_toxin_dom_sf"/>
</dbReference>
<evidence type="ECO:0000313" key="3">
    <source>
        <dbReference type="Proteomes" id="UP000013909"/>
    </source>
</evidence>
<comment type="caution">
    <text evidence="2">The sequence shown here is derived from an EMBL/GenBank/DDBJ whole genome shotgun (WGS) entry which is preliminary data.</text>
</comment>
<evidence type="ECO:0000256" key="1">
    <source>
        <dbReference type="ARBA" id="ARBA00022649"/>
    </source>
</evidence>
<accession>R7ZPZ2</accession>
<dbReference type="OrthoDB" id="962256at2"/>
<protein>
    <recommendedName>
        <fullName evidence="4">Plasmid stabilization system</fullName>
    </recommendedName>
</protein>
<keyword evidence="3" id="KW-1185">Reference proteome</keyword>
<dbReference type="InterPro" id="IPR007712">
    <property type="entry name" value="RelE/ParE_toxin"/>
</dbReference>
<sequence>MVKENADSNFPQEQRAISWSKSAYISFQKAYEKIRENSPASAEKVKDAILFLVRNLPKHPERYPLDRFKRDNPGNYRAFERFSYRIAYRYTDKEILILRFRHVKQEPKPF</sequence>
<organism evidence="2 3">
    <name type="scientific">Lunatimonas lonarensis</name>
    <dbReference type="NCBI Taxonomy" id="1232681"/>
    <lineage>
        <taxon>Bacteria</taxon>
        <taxon>Pseudomonadati</taxon>
        <taxon>Bacteroidota</taxon>
        <taxon>Cytophagia</taxon>
        <taxon>Cytophagales</taxon>
        <taxon>Cyclobacteriaceae</taxon>
    </lineage>
</organism>
<keyword evidence="1" id="KW-1277">Toxin-antitoxin system</keyword>
<dbReference type="Proteomes" id="UP000013909">
    <property type="component" value="Unassembled WGS sequence"/>
</dbReference>
<dbReference type="STRING" id="1232681.ADIS_3329"/>
<dbReference type="AlphaFoldDB" id="R7ZPZ2"/>
<name>R7ZPZ2_9BACT</name>